<proteinExistence type="predicted"/>
<dbReference type="RefSeq" id="WP_073595732.1">
    <property type="nucleotide sequence ID" value="NZ_MRCE01000027.1"/>
</dbReference>
<dbReference type="OrthoDB" id="9779418at2"/>
<dbReference type="STRING" id="454136.NIES2119_22465"/>
<organism evidence="1 2">
    <name type="scientific">[Phormidium ambiguum] IAM M-71</name>
    <dbReference type="NCBI Taxonomy" id="454136"/>
    <lineage>
        <taxon>Bacteria</taxon>
        <taxon>Bacillati</taxon>
        <taxon>Cyanobacteriota</taxon>
        <taxon>Cyanophyceae</taxon>
        <taxon>Oscillatoriophycideae</taxon>
        <taxon>Aerosakkonematales</taxon>
        <taxon>Aerosakkonemataceae</taxon>
        <taxon>Floridanema</taxon>
    </lineage>
</organism>
<dbReference type="Gene3D" id="3.40.720.10">
    <property type="entry name" value="Alkaline Phosphatase, subunit A"/>
    <property type="match status" value="2"/>
</dbReference>
<dbReference type="InterPro" id="IPR017850">
    <property type="entry name" value="Alkaline_phosphatase_core_sf"/>
</dbReference>
<dbReference type="InterPro" id="IPR002591">
    <property type="entry name" value="Phosphodiest/P_Trfase"/>
</dbReference>
<evidence type="ECO:0008006" key="3">
    <source>
        <dbReference type="Google" id="ProtNLM"/>
    </source>
</evidence>
<reference evidence="1 2" key="1">
    <citation type="submission" date="2016-11" db="EMBL/GenBank/DDBJ databases">
        <title>Draft Genome Sequences of Nine Cyanobacterial Strains from Diverse Habitats.</title>
        <authorList>
            <person name="Zhu T."/>
            <person name="Hou S."/>
            <person name="Lu X."/>
            <person name="Hess W.R."/>
        </authorList>
    </citation>
    <scope>NUCLEOTIDE SEQUENCE [LARGE SCALE GENOMIC DNA]</scope>
    <source>
        <strain evidence="1 2">IAM M-71</strain>
    </source>
</reference>
<dbReference type="Proteomes" id="UP000185860">
    <property type="component" value="Unassembled WGS sequence"/>
</dbReference>
<dbReference type="SUPFAM" id="SSF53649">
    <property type="entry name" value="Alkaline phosphatase-like"/>
    <property type="match status" value="1"/>
</dbReference>
<dbReference type="Pfam" id="PF01663">
    <property type="entry name" value="Phosphodiest"/>
    <property type="match status" value="1"/>
</dbReference>
<name>A0A1U7IAS7_9CYAN</name>
<protein>
    <recommendedName>
        <fullName evidence="3">Nucleotide pyrophosphatase</fullName>
    </recommendedName>
</protein>
<gene>
    <name evidence="1" type="ORF">NIES2119_22465</name>
</gene>
<dbReference type="AlphaFoldDB" id="A0A1U7IAS7"/>
<evidence type="ECO:0000313" key="2">
    <source>
        <dbReference type="Proteomes" id="UP000185860"/>
    </source>
</evidence>
<comment type="caution">
    <text evidence="1">The sequence shown here is derived from an EMBL/GenBank/DDBJ whole genome shotgun (WGS) entry which is preliminary data.</text>
</comment>
<accession>A0A1U7IAS7</accession>
<dbReference type="EMBL" id="MRCE01000027">
    <property type="protein sequence ID" value="OKH33690.1"/>
    <property type="molecule type" value="Genomic_DNA"/>
</dbReference>
<evidence type="ECO:0000313" key="1">
    <source>
        <dbReference type="EMBL" id="OKH33690.1"/>
    </source>
</evidence>
<sequence length="553" mass="62907">MKHSVIAIGLDSTDPVLLEEWISQGHLKNLSQLRQQGAYGRLINMEYYKGESAWTNFITGCLPYKTGYWSKFDFNPSTYQTKTLGAHGAYNYSEFLPFYNLGDKYRVAVFDVPQTTICPNLNGIQALAWGAHAPMIDRASQPENLLSEIISKYGDHPADTFHHNDRSDWYNPASVAKLQNQLEVGLERRTAITKDLLSREKWDLFLTVIGETHTAQHYFWHLSQTDHPLYQQTATPGKDPMLDYFKAVDESLGEMLAEAPKDSYVIVFSAHGQGANTTDVLSMVVLPEFLYRFSFPGKSLLKSQPMGMTPPPPLTPKNPKDSWYKLLHQLKNEPDAMATFLRSIEPKIPGRFRPYLSKFYKKWAKFTKSPQSELFCWHPSKWYQPYWPQMKAFYIPGFSDGYIRINLKGRESQGIVSPSEYHALCDELVEQLHQLTDPRTGQPIVKKVVRTRENPLDDNPKLPSADLVVIWDDFAVDVVDSPKFGRIGPIYFNRTGAHRPRGFWFVKGPGIEAGSNLPEAHAVDLAPTILELMEAPIPEYMDGKPLLNTKVIA</sequence>